<dbReference type="InterPro" id="IPR006935">
    <property type="entry name" value="Helicase/UvrB_N"/>
</dbReference>
<dbReference type="PANTHER" id="PTHR47396">
    <property type="entry name" value="TYPE I RESTRICTION ENZYME ECOKI R PROTEIN"/>
    <property type="match status" value="1"/>
</dbReference>
<dbReference type="GO" id="GO:0005829">
    <property type="term" value="C:cytosol"/>
    <property type="evidence" value="ECO:0007669"/>
    <property type="project" value="TreeGrafter"/>
</dbReference>
<dbReference type="Pfam" id="PF00271">
    <property type="entry name" value="Helicase_C"/>
    <property type="match status" value="1"/>
</dbReference>
<evidence type="ECO:0000313" key="4">
    <source>
        <dbReference type="Proteomes" id="UP000275401"/>
    </source>
</evidence>
<evidence type="ECO:0000259" key="2">
    <source>
        <dbReference type="PROSITE" id="PS51192"/>
    </source>
</evidence>
<protein>
    <recommendedName>
        <fullName evidence="2">Helicase ATP-binding domain-containing protein</fullName>
    </recommendedName>
</protein>
<evidence type="ECO:0000313" key="3">
    <source>
        <dbReference type="EMBL" id="RNG37988.1"/>
    </source>
</evidence>
<dbReference type="AlphaFoldDB" id="A0A3M8X6G6"/>
<dbReference type="SUPFAM" id="SSF52540">
    <property type="entry name" value="P-loop containing nucleoside triphosphate hydrolases"/>
    <property type="match status" value="1"/>
</dbReference>
<comment type="caution">
    <text evidence="3">The sequence shown here is derived from an EMBL/GenBank/DDBJ whole genome shotgun (WGS) entry which is preliminary data.</text>
</comment>
<evidence type="ECO:0000256" key="1">
    <source>
        <dbReference type="SAM" id="MobiDB-lite"/>
    </source>
</evidence>
<dbReference type="GO" id="GO:0003677">
    <property type="term" value="F:DNA binding"/>
    <property type="evidence" value="ECO:0007669"/>
    <property type="project" value="InterPro"/>
</dbReference>
<sequence>MARRACGVAGVRRKPVSQTVAGSPRSVAEAARGAVDECAWLYDHQPEAVAAAVRAFTPRPGSRRRRFLAQIHLAPGLGKTRIGFMVRDEVAPAGGMLFAVPTRGLLEQTYEELRAYGWQGPVIAVYGDRDARLVGREDEDVWVTTSPRQLAAHVHRFRQAGLPYTVLITYASVGTVIKAHRLSLAEDGVAPLPAWDLLVKDEAHHTEFSKVWGRINSNRLVPASCRLAMTATPRLPSMMKRDARGQLVMTPAVRMSEKVHGPVVYQMGLGEAQRRGKLAHSQVVVAEVDEERLREMAARLGPAHPEVQAELLASATGATLRAAGRYGCRRLLTYHSTVAGAMAAAETMPEQSWLLNAQGTTAPQRVFAVALHEHSPAKERAKALEALENGTDLDGNEVDLVVVCSVRVLSEGIDVPRVDAVALVEPRSMLHELLQIAGRAVRFDRDNPEKVANIIVPVLHLEGPAGDEIGQSSDWDPVTNMLRAVESYEPDGGPSSSGESTSRTRPAVTDAERQERIQQRAKERAEMVVLTRERSVRAVVDWLRFKVVNDPSEAEMLRVVEAATAFREANGHLVVPADWEESGLMLAVELDKLRRRARADKTDLVQLTEQLGGDVEEARAEWLRRGPRIHPDDIDYLAGLGFEWDPRADGRALFLAASRAYAALHGHLLPHKDETIDLGGEEIPISAMLIERRRPGTHDAGLEQIRLDLIAPFLEAGKDLQQLDAIGAWRLPPKEVAPWSAAFHRQLARLQLFKAEGGQRAELLRGPRLYRGGDLGRWLRGQHVKWKELHEPRRQALKALRMGPATGDTRISTTAVPTQRRGRAERAQELADAARQHLAEVGPLTDSAGRITVADSYRPLIGGREIQLRKRLYTMRDAFPGYPPELKAVFAGLGLPWAAPEPGKSATQPAET</sequence>
<dbReference type="GO" id="GO:0016787">
    <property type="term" value="F:hydrolase activity"/>
    <property type="evidence" value="ECO:0007669"/>
    <property type="project" value="InterPro"/>
</dbReference>
<dbReference type="InterPro" id="IPR014001">
    <property type="entry name" value="Helicase_ATP-bd"/>
</dbReference>
<dbReference type="Gene3D" id="3.40.50.300">
    <property type="entry name" value="P-loop containing nucleotide triphosphate hydrolases"/>
    <property type="match status" value="2"/>
</dbReference>
<dbReference type="InterPro" id="IPR050742">
    <property type="entry name" value="Helicase_Restrict-Modif_Enz"/>
</dbReference>
<feature type="region of interest" description="Disordered" evidence="1">
    <location>
        <begin position="486"/>
        <end position="517"/>
    </location>
</feature>
<dbReference type="SMART" id="SM00487">
    <property type="entry name" value="DEXDc"/>
    <property type="match status" value="1"/>
</dbReference>
<dbReference type="EMBL" id="RIBZ01000031">
    <property type="protein sequence ID" value="RNG37988.1"/>
    <property type="molecule type" value="Genomic_DNA"/>
</dbReference>
<dbReference type="Pfam" id="PF04851">
    <property type="entry name" value="ResIII"/>
    <property type="match status" value="1"/>
</dbReference>
<accession>A0A3M8X6G6</accession>
<dbReference type="GO" id="GO:0005524">
    <property type="term" value="F:ATP binding"/>
    <property type="evidence" value="ECO:0007669"/>
    <property type="project" value="InterPro"/>
</dbReference>
<dbReference type="PANTHER" id="PTHR47396:SF1">
    <property type="entry name" value="ATP-DEPENDENT HELICASE IRC3-RELATED"/>
    <property type="match status" value="1"/>
</dbReference>
<reference evidence="3 4" key="1">
    <citation type="submission" date="2018-11" db="EMBL/GenBank/DDBJ databases">
        <title>The Potential of Streptomyces as Biocontrol Agents against the Tomato grey mould, Botrytis cinerea (Gray mold) Frontiers in Microbiology.</title>
        <authorList>
            <person name="Li D."/>
        </authorList>
    </citation>
    <scope>NUCLEOTIDE SEQUENCE [LARGE SCALE GENOMIC DNA]</scope>
    <source>
        <strain evidence="3 4">NEAU-LD23</strain>
    </source>
</reference>
<organism evidence="3 4">
    <name type="scientific">Streptomyces botrytidirepellens</name>
    <dbReference type="NCBI Taxonomy" id="2486417"/>
    <lineage>
        <taxon>Bacteria</taxon>
        <taxon>Bacillati</taxon>
        <taxon>Actinomycetota</taxon>
        <taxon>Actinomycetes</taxon>
        <taxon>Kitasatosporales</taxon>
        <taxon>Streptomycetaceae</taxon>
        <taxon>Streptomyces</taxon>
    </lineage>
</organism>
<dbReference type="InterPro" id="IPR001650">
    <property type="entry name" value="Helicase_C-like"/>
</dbReference>
<gene>
    <name evidence="3" type="ORF">EEJ42_02045</name>
</gene>
<feature type="compositionally biased region" description="Low complexity" evidence="1">
    <location>
        <begin position="490"/>
        <end position="506"/>
    </location>
</feature>
<dbReference type="InterPro" id="IPR027417">
    <property type="entry name" value="P-loop_NTPase"/>
</dbReference>
<keyword evidence="4" id="KW-1185">Reference proteome</keyword>
<feature type="domain" description="Helicase ATP-binding" evidence="2">
    <location>
        <begin position="71"/>
        <end position="251"/>
    </location>
</feature>
<dbReference type="SMART" id="SM00490">
    <property type="entry name" value="HELICc"/>
    <property type="match status" value="1"/>
</dbReference>
<dbReference type="PROSITE" id="PS51192">
    <property type="entry name" value="HELICASE_ATP_BIND_1"/>
    <property type="match status" value="1"/>
</dbReference>
<dbReference type="Proteomes" id="UP000275401">
    <property type="component" value="Unassembled WGS sequence"/>
</dbReference>
<proteinExistence type="predicted"/>
<name>A0A3M8X6G6_9ACTN</name>